<dbReference type="EMBL" id="OC920350">
    <property type="protein sequence ID" value="CAD7652426.1"/>
    <property type="molecule type" value="Genomic_DNA"/>
</dbReference>
<dbReference type="InterPro" id="IPR020845">
    <property type="entry name" value="AMP-binding_CS"/>
</dbReference>
<sequence>MIKPSINYLRSKQKELLITVKYILADTSTKLILTNEIHKPRLEEISKQQKVLAVDSRKLQKQLLLQSINSPNIAIRSTDLAYVIYTSGTTGNPKGIMIEHRGVVNLKYDMTSKYQLRDTIKRDEVILLFANYVFDASVEQIVISLLNVTHIHSTPKFLEQYDLNKIESLRRIVTGGEALTDNSYSKIVSNSSCEIINSYGPTEVSITSIINIIRNNNIAIGKPIANIKCYVLDNNLMPLPIGGIGELYIGGVGLARGYLNRPDLTAEKFIANPFQTEEEKIYNKNTRLYKTGDLVRWLPDGNLEYIGRNDFQ</sequence>
<dbReference type="GO" id="GO:0005737">
    <property type="term" value="C:cytoplasm"/>
    <property type="evidence" value="ECO:0007669"/>
    <property type="project" value="TreeGrafter"/>
</dbReference>
<dbReference type="OrthoDB" id="416786at2759"/>
<dbReference type="GO" id="GO:0043041">
    <property type="term" value="P:amino acid activation for nonribosomal peptide biosynthetic process"/>
    <property type="evidence" value="ECO:0007669"/>
    <property type="project" value="TreeGrafter"/>
</dbReference>
<accession>A0A7R9QQ17</accession>
<dbReference type="SUPFAM" id="SSF56801">
    <property type="entry name" value="Acetyl-CoA synthetase-like"/>
    <property type="match status" value="1"/>
</dbReference>
<evidence type="ECO:0000259" key="1">
    <source>
        <dbReference type="Pfam" id="PF00501"/>
    </source>
</evidence>
<protein>
    <recommendedName>
        <fullName evidence="1">AMP-dependent synthetase/ligase domain-containing protein</fullName>
    </recommendedName>
</protein>
<dbReference type="PROSITE" id="PS00455">
    <property type="entry name" value="AMP_BINDING"/>
    <property type="match status" value="1"/>
</dbReference>
<dbReference type="GO" id="GO:0044550">
    <property type="term" value="P:secondary metabolite biosynthetic process"/>
    <property type="evidence" value="ECO:0007669"/>
    <property type="project" value="TreeGrafter"/>
</dbReference>
<dbReference type="PRINTS" id="PR00154">
    <property type="entry name" value="AMPBINDING"/>
</dbReference>
<proteinExistence type="predicted"/>
<gene>
    <name evidence="2" type="ORF">ONB1V03_LOCUS9087</name>
</gene>
<dbReference type="PANTHER" id="PTHR45527:SF1">
    <property type="entry name" value="FATTY ACID SYNTHASE"/>
    <property type="match status" value="1"/>
</dbReference>
<reference evidence="2" key="1">
    <citation type="submission" date="2020-11" db="EMBL/GenBank/DDBJ databases">
        <authorList>
            <person name="Tran Van P."/>
        </authorList>
    </citation>
    <scope>NUCLEOTIDE SEQUENCE</scope>
</reference>
<dbReference type="AlphaFoldDB" id="A0A7R9QQ17"/>
<dbReference type="Gene3D" id="2.30.38.10">
    <property type="entry name" value="Luciferase, Domain 3"/>
    <property type="match status" value="1"/>
</dbReference>
<evidence type="ECO:0000313" key="2">
    <source>
        <dbReference type="EMBL" id="CAD7652426.1"/>
    </source>
</evidence>
<dbReference type="InterPro" id="IPR020459">
    <property type="entry name" value="AMP-binding"/>
</dbReference>
<name>A0A7R9QQ17_9ACAR</name>
<feature type="domain" description="AMP-dependent synthetase/ligase" evidence="1">
    <location>
        <begin position="20"/>
        <end position="155"/>
    </location>
</feature>
<dbReference type="EMBL" id="CAJPVJ010005525">
    <property type="protein sequence ID" value="CAG2169613.1"/>
    <property type="molecule type" value="Genomic_DNA"/>
</dbReference>
<dbReference type="Proteomes" id="UP000728032">
    <property type="component" value="Unassembled WGS sequence"/>
</dbReference>
<organism evidence="2">
    <name type="scientific">Oppiella nova</name>
    <dbReference type="NCBI Taxonomy" id="334625"/>
    <lineage>
        <taxon>Eukaryota</taxon>
        <taxon>Metazoa</taxon>
        <taxon>Ecdysozoa</taxon>
        <taxon>Arthropoda</taxon>
        <taxon>Chelicerata</taxon>
        <taxon>Arachnida</taxon>
        <taxon>Acari</taxon>
        <taxon>Acariformes</taxon>
        <taxon>Sarcoptiformes</taxon>
        <taxon>Oribatida</taxon>
        <taxon>Brachypylina</taxon>
        <taxon>Oppioidea</taxon>
        <taxon>Oppiidae</taxon>
        <taxon>Oppiella</taxon>
    </lineage>
</organism>
<dbReference type="GO" id="GO:0031177">
    <property type="term" value="F:phosphopantetheine binding"/>
    <property type="evidence" value="ECO:0007669"/>
    <property type="project" value="TreeGrafter"/>
</dbReference>
<keyword evidence="3" id="KW-1185">Reference proteome</keyword>
<feature type="non-terminal residue" evidence="2">
    <location>
        <position position="1"/>
    </location>
</feature>
<dbReference type="InterPro" id="IPR000873">
    <property type="entry name" value="AMP-dep_synth/lig_dom"/>
</dbReference>
<dbReference type="PANTHER" id="PTHR45527">
    <property type="entry name" value="NONRIBOSOMAL PEPTIDE SYNTHETASE"/>
    <property type="match status" value="1"/>
</dbReference>
<evidence type="ECO:0000313" key="3">
    <source>
        <dbReference type="Proteomes" id="UP000728032"/>
    </source>
</evidence>
<dbReference type="Gene3D" id="3.40.50.980">
    <property type="match status" value="3"/>
</dbReference>
<dbReference type="Pfam" id="PF00501">
    <property type="entry name" value="AMP-binding"/>
    <property type="match status" value="1"/>
</dbReference>